<keyword evidence="2" id="KW-1185">Reference proteome</keyword>
<name>A0ACB8D2D7_DERSI</name>
<accession>A0ACB8D2D7</accession>
<organism evidence="1 2">
    <name type="scientific">Dermacentor silvarum</name>
    <name type="common">Tick</name>
    <dbReference type="NCBI Taxonomy" id="543639"/>
    <lineage>
        <taxon>Eukaryota</taxon>
        <taxon>Metazoa</taxon>
        <taxon>Ecdysozoa</taxon>
        <taxon>Arthropoda</taxon>
        <taxon>Chelicerata</taxon>
        <taxon>Arachnida</taxon>
        <taxon>Acari</taxon>
        <taxon>Parasitiformes</taxon>
        <taxon>Ixodida</taxon>
        <taxon>Ixodoidea</taxon>
        <taxon>Ixodidae</taxon>
        <taxon>Rhipicephalinae</taxon>
        <taxon>Dermacentor</taxon>
    </lineage>
</organism>
<dbReference type="Proteomes" id="UP000821865">
    <property type="component" value="Chromosome 3"/>
</dbReference>
<reference evidence="1" key="1">
    <citation type="submission" date="2020-05" db="EMBL/GenBank/DDBJ databases">
        <title>Large-scale comparative analyses of tick genomes elucidate their genetic diversity and vector capacities.</title>
        <authorList>
            <person name="Jia N."/>
            <person name="Wang J."/>
            <person name="Shi W."/>
            <person name="Du L."/>
            <person name="Sun Y."/>
            <person name="Zhan W."/>
            <person name="Jiang J."/>
            <person name="Wang Q."/>
            <person name="Zhang B."/>
            <person name="Ji P."/>
            <person name="Sakyi L.B."/>
            <person name="Cui X."/>
            <person name="Yuan T."/>
            <person name="Jiang B."/>
            <person name="Yang W."/>
            <person name="Lam T.T.-Y."/>
            <person name="Chang Q."/>
            <person name="Ding S."/>
            <person name="Wang X."/>
            <person name="Zhu J."/>
            <person name="Ruan X."/>
            <person name="Zhao L."/>
            <person name="Wei J."/>
            <person name="Que T."/>
            <person name="Du C."/>
            <person name="Cheng J."/>
            <person name="Dai P."/>
            <person name="Han X."/>
            <person name="Huang E."/>
            <person name="Gao Y."/>
            <person name="Liu J."/>
            <person name="Shao H."/>
            <person name="Ye R."/>
            <person name="Li L."/>
            <person name="Wei W."/>
            <person name="Wang X."/>
            <person name="Wang C."/>
            <person name="Yang T."/>
            <person name="Huo Q."/>
            <person name="Li W."/>
            <person name="Guo W."/>
            <person name="Chen H."/>
            <person name="Zhou L."/>
            <person name="Ni X."/>
            <person name="Tian J."/>
            <person name="Zhou Y."/>
            <person name="Sheng Y."/>
            <person name="Liu T."/>
            <person name="Pan Y."/>
            <person name="Xia L."/>
            <person name="Li J."/>
            <person name="Zhao F."/>
            <person name="Cao W."/>
        </authorList>
    </citation>
    <scope>NUCLEOTIDE SEQUENCE</scope>
    <source>
        <strain evidence="1">Dsil-2018</strain>
    </source>
</reference>
<protein>
    <submittedName>
        <fullName evidence="1">Uncharacterized protein</fullName>
    </submittedName>
</protein>
<comment type="caution">
    <text evidence="1">The sequence shown here is derived from an EMBL/GenBank/DDBJ whole genome shotgun (WGS) entry which is preliminary data.</text>
</comment>
<proteinExistence type="predicted"/>
<dbReference type="EMBL" id="CM023472">
    <property type="protein sequence ID" value="KAH7958523.1"/>
    <property type="molecule type" value="Genomic_DNA"/>
</dbReference>
<gene>
    <name evidence="1" type="ORF">HPB49_002131</name>
</gene>
<evidence type="ECO:0000313" key="2">
    <source>
        <dbReference type="Proteomes" id="UP000821865"/>
    </source>
</evidence>
<evidence type="ECO:0000313" key="1">
    <source>
        <dbReference type="EMBL" id="KAH7958523.1"/>
    </source>
</evidence>
<sequence>MTTTGVNPTSMPPSSERYIPADSSKRNSTTQDGDIQRKERSFQECLEFLMPIYLLPFVFGDKAGTCIYCVLLTVVGLMGRLLPATVAAMLPIVILPLGELSTPDKLAAEYMGEHLNTHRKETYEGAPLSVAARLDGTSYTKSAFRGIPSGLDSAFLRVTGVTERPKPNPGKPHVLAAFLLFAIAILGDETTVFFRLCLYTLQRFALRMQPLFLYLQFLVFALSLLLPSNLIVVFSTVFIDRFVTTVHNEIVGNADQRSSVRIQSSSTQNYFEEGRRSRWFRRSSLPAFARRARSVSVVSDITLASEASAGSSVIRQYRMHPPTPTLQAPDTRRGDGRVRSSTLLLVPSLCTLLLK</sequence>